<dbReference type="PANTHER" id="PTHR43346">
    <property type="entry name" value="LIGAND BINDING DOMAIN PROTEIN, PUTATIVE (AFU_ORTHOLOGUE AFUA_6G14370)-RELATED"/>
    <property type="match status" value="1"/>
</dbReference>
<dbReference type="CDD" id="cd20281">
    <property type="entry name" value="cupin_QDO_C"/>
    <property type="match status" value="1"/>
</dbReference>
<accession>A0ABR3PN52</accession>
<dbReference type="InterPro" id="IPR011051">
    <property type="entry name" value="RmlC_Cupin_sf"/>
</dbReference>
<organism evidence="1 2">
    <name type="scientific">Neodothiora populina</name>
    <dbReference type="NCBI Taxonomy" id="2781224"/>
    <lineage>
        <taxon>Eukaryota</taxon>
        <taxon>Fungi</taxon>
        <taxon>Dikarya</taxon>
        <taxon>Ascomycota</taxon>
        <taxon>Pezizomycotina</taxon>
        <taxon>Dothideomycetes</taxon>
        <taxon>Dothideomycetidae</taxon>
        <taxon>Dothideales</taxon>
        <taxon>Dothioraceae</taxon>
        <taxon>Neodothiora</taxon>
    </lineage>
</organism>
<evidence type="ECO:0008006" key="3">
    <source>
        <dbReference type="Google" id="ProtNLM"/>
    </source>
</evidence>
<dbReference type="InterPro" id="IPR052538">
    <property type="entry name" value="Flavonoid_dioxygenase-like"/>
</dbReference>
<dbReference type="GeneID" id="95974909"/>
<proteinExistence type="predicted"/>
<comment type="caution">
    <text evidence="1">The sequence shown here is derived from an EMBL/GenBank/DDBJ whole genome shotgun (WGS) entry which is preliminary data.</text>
</comment>
<protein>
    <recommendedName>
        <fullName evidence="3">Quercetin 2,3-dioxygenase</fullName>
    </recommendedName>
</protein>
<dbReference type="RefSeq" id="XP_069203835.1">
    <property type="nucleotide sequence ID" value="XM_069340368.1"/>
</dbReference>
<gene>
    <name evidence="1" type="ORF">AAFC00_001206</name>
</gene>
<sequence length="367" mass="39567">MHIPTLSVASTVVTVAAAKSNLWVDRAPNHVRPYVIEHYAPAQAVSVGAQVYRFPVTGPASGGKFSLLSTSSPASDALGVLPHLHQTHFENFFALKGRFQLWTEKEGEESSRLLTVGDYGACPRNTTHTFQIMDPDTEMVGVISPGGFEELFFFLANSNYSSSTDSPFVPAASTNSAGGGSSADIITTLESLDVYAQLSYNPRRDIVNGSAPSSNWHTGSNSLANNSHTPYYIAKDFGPKYIHNGTFYQIVQPFVTNLQSADTNFTEGTITMSRLRGGASSRAVTTTILADHHAFEVLEGVMKLTMSGETVTLITGDVAFIPGGTQFKYWSEVAFTKVLYVGAGTQTLDRTLMANASSWDYAVFPTA</sequence>
<dbReference type="InterPro" id="IPR014710">
    <property type="entry name" value="RmlC-like_jellyroll"/>
</dbReference>
<dbReference type="PANTHER" id="PTHR43346:SF1">
    <property type="entry name" value="QUERCETIN 2,3-DIOXYGENASE-RELATED"/>
    <property type="match status" value="1"/>
</dbReference>
<evidence type="ECO:0000313" key="1">
    <source>
        <dbReference type="EMBL" id="KAL1310986.1"/>
    </source>
</evidence>
<dbReference type="Gene3D" id="2.60.120.10">
    <property type="entry name" value="Jelly Rolls"/>
    <property type="match status" value="2"/>
</dbReference>
<name>A0ABR3PN52_9PEZI</name>
<dbReference type="SUPFAM" id="SSF51182">
    <property type="entry name" value="RmlC-like cupins"/>
    <property type="match status" value="1"/>
</dbReference>
<reference evidence="1 2" key="1">
    <citation type="submission" date="2024-07" db="EMBL/GenBank/DDBJ databases">
        <title>Draft sequence of the Neodothiora populina.</title>
        <authorList>
            <person name="Drown D.D."/>
            <person name="Schuette U.S."/>
            <person name="Buechlein A.B."/>
            <person name="Rusch D.R."/>
            <person name="Winton L.W."/>
            <person name="Adams G.A."/>
        </authorList>
    </citation>
    <scope>NUCLEOTIDE SEQUENCE [LARGE SCALE GENOMIC DNA]</scope>
    <source>
        <strain evidence="1 2">CPC 39397</strain>
    </source>
</reference>
<dbReference type="CDD" id="cd02215">
    <property type="entry name" value="cupin_QDO_N_C"/>
    <property type="match status" value="1"/>
</dbReference>
<dbReference type="EMBL" id="JBFMKM010000003">
    <property type="protein sequence ID" value="KAL1310986.1"/>
    <property type="molecule type" value="Genomic_DNA"/>
</dbReference>
<dbReference type="Proteomes" id="UP001562354">
    <property type="component" value="Unassembled WGS sequence"/>
</dbReference>
<evidence type="ECO:0000313" key="2">
    <source>
        <dbReference type="Proteomes" id="UP001562354"/>
    </source>
</evidence>
<keyword evidence="2" id="KW-1185">Reference proteome</keyword>